<protein>
    <submittedName>
        <fullName evidence="1">Uncharacterized protein</fullName>
    </submittedName>
</protein>
<evidence type="ECO:0000313" key="2">
    <source>
        <dbReference type="EMBL" id="CAL1138030.1"/>
    </source>
</evidence>
<organism evidence="1">
    <name type="scientific">Cladocopium goreaui</name>
    <dbReference type="NCBI Taxonomy" id="2562237"/>
    <lineage>
        <taxon>Eukaryota</taxon>
        <taxon>Sar</taxon>
        <taxon>Alveolata</taxon>
        <taxon>Dinophyceae</taxon>
        <taxon>Suessiales</taxon>
        <taxon>Symbiodiniaceae</taxon>
        <taxon>Cladocopium</taxon>
    </lineage>
</organism>
<dbReference type="SUPFAM" id="SSF63748">
    <property type="entry name" value="Tudor/PWWP/MBT"/>
    <property type="match status" value="1"/>
</dbReference>
<dbReference type="CDD" id="cd05162">
    <property type="entry name" value="PWWP"/>
    <property type="match status" value="1"/>
</dbReference>
<dbReference type="AlphaFoldDB" id="A0A9P1C523"/>
<comment type="caution">
    <text evidence="1">The sequence shown here is derived from an EMBL/GenBank/DDBJ whole genome shotgun (WGS) entry which is preliminary data.</text>
</comment>
<accession>A0A9P1C523</accession>
<proteinExistence type="predicted"/>
<evidence type="ECO:0000313" key="3">
    <source>
        <dbReference type="Proteomes" id="UP001152797"/>
    </source>
</evidence>
<name>A0A9P1C523_9DINO</name>
<reference evidence="1" key="1">
    <citation type="submission" date="2022-10" db="EMBL/GenBank/DDBJ databases">
        <authorList>
            <person name="Chen Y."/>
            <person name="Dougan E. K."/>
            <person name="Chan C."/>
            <person name="Rhodes N."/>
            <person name="Thang M."/>
        </authorList>
    </citation>
    <scope>NUCLEOTIDE SEQUENCE</scope>
</reference>
<dbReference type="Proteomes" id="UP001152797">
    <property type="component" value="Unassembled WGS sequence"/>
</dbReference>
<evidence type="ECO:0000313" key="1">
    <source>
        <dbReference type="EMBL" id="CAI3984655.1"/>
    </source>
</evidence>
<gene>
    <name evidence="1" type="ORF">C1SCF055_LOCUS12176</name>
</gene>
<sequence length="108" mass="12120">LISERGLRFSVGQLLWVKNRSMLFPGRVAQIDFSLGRDFRPYLVQYLACSSPCGAHVYGWHGASGLLAWSDGKEQGAFQPRSSSKLLMRALTEARRLEDSDVSERSDK</sequence>
<feature type="non-terminal residue" evidence="1">
    <location>
        <position position="1"/>
    </location>
</feature>
<keyword evidence="3" id="KW-1185">Reference proteome</keyword>
<dbReference type="EMBL" id="CAMXCT020000905">
    <property type="protein sequence ID" value="CAL1138030.1"/>
    <property type="molecule type" value="Genomic_DNA"/>
</dbReference>
<reference evidence="2" key="2">
    <citation type="submission" date="2024-04" db="EMBL/GenBank/DDBJ databases">
        <authorList>
            <person name="Chen Y."/>
            <person name="Shah S."/>
            <person name="Dougan E. K."/>
            <person name="Thang M."/>
            <person name="Chan C."/>
        </authorList>
    </citation>
    <scope>NUCLEOTIDE SEQUENCE [LARGE SCALE GENOMIC DNA]</scope>
</reference>
<dbReference type="EMBL" id="CAMXCT030000905">
    <property type="protein sequence ID" value="CAL4771967.1"/>
    <property type="molecule type" value="Genomic_DNA"/>
</dbReference>
<dbReference type="EMBL" id="CAMXCT010000905">
    <property type="protein sequence ID" value="CAI3984655.1"/>
    <property type="molecule type" value="Genomic_DNA"/>
</dbReference>